<dbReference type="GO" id="GO:0005576">
    <property type="term" value="C:extracellular region"/>
    <property type="evidence" value="ECO:0007669"/>
    <property type="project" value="UniProtKB-SubCell"/>
</dbReference>
<organism evidence="10 11">
    <name type="scientific">Ursus maritimus</name>
    <name type="common">Polar bear</name>
    <name type="synonym">Thalarctos maritimus</name>
    <dbReference type="NCBI Taxonomy" id="29073"/>
    <lineage>
        <taxon>Eukaryota</taxon>
        <taxon>Metazoa</taxon>
        <taxon>Chordata</taxon>
        <taxon>Craniata</taxon>
        <taxon>Vertebrata</taxon>
        <taxon>Euteleostomi</taxon>
        <taxon>Mammalia</taxon>
        <taxon>Eutheria</taxon>
        <taxon>Laurasiatheria</taxon>
        <taxon>Carnivora</taxon>
        <taxon>Caniformia</taxon>
        <taxon>Ursidae</taxon>
        <taxon>Ursus</taxon>
    </lineage>
</organism>
<dbReference type="GO" id="GO:0030212">
    <property type="term" value="P:hyaluronan metabolic process"/>
    <property type="evidence" value="ECO:0007669"/>
    <property type="project" value="InterPro"/>
</dbReference>
<dbReference type="RefSeq" id="XP_008701903.2">
    <property type="nucleotide sequence ID" value="XM_008703681.2"/>
</dbReference>
<comment type="subcellular location">
    <subcellularLocation>
        <location evidence="1">Secreted</location>
    </subcellularLocation>
</comment>
<dbReference type="GeneID" id="103674750"/>
<keyword evidence="10" id="KW-1185">Reference proteome</keyword>
<dbReference type="AlphaFoldDB" id="A0A384D4B4"/>
<evidence type="ECO:0000256" key="8">
    <source>
        <dbReference type="SAM" id="MobiDB-lite"/>
    </source>
</evidence>
<keyword evidence="7" id="KW-0325">Glycoprotein</keyword>
<keyword evidence="6" id="KW-0722">Serine protease inhibitor</keyword>
<evidence type="ECO:0000313" key="10">
    <source>
        <dbReference type="Proteomes" id="UP000261680"/>
    </source>
</evidence>
<proteinExistence type="inferred from homology"/>
<evidence type="ECO:0000256" key="4">
    <source>
        <dbReference type="ARBA" id="ARBA00022690"/>
    </source>
</evidence>
<evidence type="ECO:0000313" key="11">
    <source>
        <dbReference type="RefSeq" id="XP_008701903.2"/>
    </source>
</evidence>
<accession>A0A384D4B4</accession>
<gene>
    <name evidence="11" type="primary">ITIH4</name>
</gene>
<dbReference type="Pfam" id="PF00092">
    <property type="entry name" value="VWA"/>
    <property type="match status" value="1"/>
</dbReference>
<evidence type="ECO:0000256" key="5">
    <source>
        <dbReference type="ARBA" id="ARBA00022729"/>
    </source>
</evidence>
<keyword evidence="4" id="KW-0646">Protease inhibitor</keyword>
<evidence type="ECO:0000256" key="2">
    <source>
        <dbReference type="ARBA" id="ARBA00010158"/>
    </source>
</evidence>
<reference evidence="11" key="1">
    <citation type="submission" date="2025-08" db="UniProtKB">
        <authorList>
            <consortium name="RefSeq"/>
        </authorList>
    </citation>
    <scope>IDENTIFICATION</scope>
    <source>
        <tissue evidence="11">Whole blood</tissue>
    </source>
</reference>
<dbReference type="CTD" id="3700"/>
<keyword evidence="5" id="KW-0732">Signal</keyword>
<dbReference type="SUPFAM" id="SSF53300">
    <property type="entry name" value="vWA-like"/>
    <property type="match status" value="1"/>
</dbReference>
<feature type="region of interest" description="Disordered" evidence="8">
    <location>
        <begin position="575"/>
        <end position="604"/>
    </location>
</feature>
<dbReference type="Gene3D" id="3.40.50.410">
    <property type="entry name" value="von Willebrand factor, type A domain"/>
    <property type="match status" value="1"/>
</dbReference>
<dbReference type="PANTHER" id="PTHR10338">
    <property type="entry name" value="INTER-ALPHA-TRYPSIN INHIBITOR HEAVY CHAIN FAMILY MEMBER"/>
    <property type="match status" value="1"/>
</dbReference>
<name>A0A384D4B4_URSMA</name>
<comment type="similarity">
    <text evidence="2">Belongs to the ITIH family.</text>
</comment>
<dbReference type="Pfam" id="PF06668">
    <property type="entry name" value="ITI_HC_C"/>
    <property type="match status" value="1"/>
</dbReference>
<dbReference type="GO" id="GO:0006953">
    <property type="term" value="P:acute-phase response"/>
    <property type="evidence" value="ECO:0007669"/>
    <property type="project" value="UniProtKB-ARBA"/>
</dbReference>
<evidence type="ECO:0000259" key="9">
    <source>
        <dbReference type="PROSITE" id="PS50234"/>
    </source>
</evidence>
<feature type="domain" description="VWFA" evidence="9">
    <location>
        <begin position="160"/>
        <end position="343"/>
    </location>
</feature>
<feature type="region of interest" description="Disordered" evidence="8">
    <location>
        <begin position="509"/>
        <end position="531"/>
    </location>
</feature>
<keyword evidence="3" id="KW-0964">Secreted</keyword>
<evidence type="ECO:0000256" key="1">
    <source>
        <dbReference type="ARBA" id="ARBA00004613"/>
    </source>
</evidence>
<dbReference type="PANTHER" id="PTHR10338:SF119">
    <property type="entry name" value="INTER-ALPHA-TRYPSIN INHIBITOR HEAVY CHAIN H4"/>
    <property type="match status" value="1"/>
</dbReference>
<protein>
    <submittedName>
        <fullName evidence="11">Inter-alpha-trypsin inhibitor heavy chain H4 isoform X4</fullName>
    </submittedName>
</protein>
<evidence type="ECO:0000256" key="6">
    <source>
        <dbReference type="ARBA" id="ARBA00022900"/>
    </source>
</evidence>
<dbReference type="GO" id="GO:0004867">
    <property type="term" value="F:serine-type endopeptidase inhibitor activity"/>
    <property type="evidence" value="ECO:0007669"/>
    <property type="project" value="UniProtKB-KW"/>
</dbReference>
<dbReference type="InterPro" id="IPR010600">
    <property type="entry name" value="ITI_HC_C"/>
</dbReference>
<dbReference type="CDD" id="cd01461">
    <property type="entry name" value="vWA_interalpha_trypsin_inhibitor"/>
    <property type="match status" value="1"/>
</dbReference>
<dbReference type="InterPro" id="IPR036465">
    <property type="entry name" value="vWFA_dom_sf"/>
</dbReference>
<evidence type="ECO:0000256" key="7">
    <source>
        <dbReference type="ARBA" id="ARBA00023180"/>
    </source>
</evidence>
<evidence type="ECO:0000256" key="3">
    <source>
        <dbReference type="ARBA" id="ARBA00022525"/>
    </source>
</evidence>
<dbReference type="InterPro" id="IPR002035">
    <property type="entry name" value="VWF_A"/>
</dbReference>
<dbReference type="InterPro" id="IPR050934">
    <property type="entry name" value="ITIH"/>
</dbReference>
<dbReference type="SMART" id="SM00327">
    <property type="entry name" value="VWA"/>
    <property type="match status" value="1"/>
</dbReference>
<dbReference type="FunFam" id="3.40.50.410:FF:000013">
    <property type="entry name" value="inter-alpha-trypsin inhibitor heavy chain H2"/>
    <property type="match status" value="1"/>
</dbReference>
<sequence>MLSSPRAAGRKTEQFQVSVSVAPAAKVTFKLVYEELLKRHLGAYELLLKVQPQQLVKHLQMDIHIFEPQGISFLETESTFMTNELADALTVSQNKTKAHIQFKPMLSQQKSSGQQDTVLDGNFIVRYDVNRTSSGGSIQIENGYFVHYFAPEGLPTIPKNVIFVIDKSSSMSGRKMQQTREALIKILDDLSPNDQFNLISFSGDAAQWKPLLVPASAENVNQARSYAAGIQAHGGTDINHAVLMAVQLLNSAKQEELMPEGTVSLIILLTDGDPTMGETNPARIQRNVKEAIDGQYSLFCLGFGFDVSYAFLEKLALDNGGLARRIYEDSDSALQLQDFYQEVANPLLTAVTFEYPSNVVEEVSQDNFRLLFKGSEIVVAGKLRDQSPDVLSAKVRGQLHMQNITFQTESRVAEQEKEFQSPKYIFHSFMERLWAYLTIQQLLEQMVSASATEKQALETRALNLSLHYCFVTPLTSMVVTKPDGREGSEVAEKPMETNRENRHKNFYLGTSGKIANDPGRAGPRGPLNSPRPYPDYLTAGESVLPDMLAPSVPERMIHGMDLRAKDVPAVASDSITGRLGERKASGSSTDLPQPAKTASPPGTTAAVPAPIQAPPIILTLPGQSVDRLCVDIKHSQGPMNLLSDPDQGIEVTAQYETERAQFSWIEVTFKNPQLQVRASPEHVVVTRNRKNSAYKWKETLFSVTPSLKMTMDEAGLLLLSSPDRVTIGLLPWDGPGEGLRLLLRDTDRFSSRVGGTLGQFYQDVLWGPPAAADDSKRTLRVQGLDYSATRLLKLDYQEGSPGTEISCWSIEL</sequence>
<dbReference type="PROSITE" id="PS50234">
    <property type="entry name" value="VWFA"/>
    <property type="match status" value="1"/>
</dbReference>
<dbReference type="Proteomes" id="UP000261680">
    <property type="component" value="Unplaced"/>
</dbReference>